<sequence>MQGLSTYVRMMLSTQALLSAIGVGEKSPTVFGATFQWFLRDLTGMVGGVLFTCCQISRLILLTRRNNPVCKSSILQTRSNHLYRLGSPYERHTKE</sequence>
<dbReference type="GO" id="GO:0016020">
    <property type="term" value="C:membrane"/>
    <property type="evidence" value="ECO:0007669"/>
    <property type="project" value="UniProtKB-SubCell"/>
</dbReference>
<dbReference type="Proteomes" id="UP000187609">
    <property type="component" value="Unassembled WGS sequence"/>
</dbReference>
<dbReference type="Gramene" id="OIT21076">
    <property type="protein sequence ID" value="OIT21076"/>
    <property type="gene ID" value="A4A49_40640"/>
</dbReference>
<dbReference type="Pfam" id="PF04884">
    <property type="entry name" value="UVB_sens_prot"/>
    <property type="match status" value="1"/>
</dbReference>
<dbReference type="EMBL" id="MJEQ01004622">
    <property type="protein sequence ID" value="OIT21076.1"/>
    <property type="molecule type" value="Genomic_DNA"/>
</dbReference>
<dbReference type="PANTHER" id="PTHR12770:SF31">
    <property type="entry name" value="RUS FAMILY MEMBER 1"/>
    <property type="match status" value="1"/>
</dbReference>
<accession>A0A1J6JXA7</accession>
<dbReference type="KEGG" id="nau:109219368"/>
<dbReference type="AlphaFoldDB" id="A0A1J6JXA7"/>
<evidence type="ECO:0000256" key="4">
    <source>
        <dbReference type="ARBA" id="ARBA00022989"/>
    </source>
</evidence>
<comment type="subcellular location">
    <subcellularLocation>
        <location evidence="1">Membrane</location>
    </subcellularLocation>
</comment>
<evidence type="ECO:0000313" key="7">
    <source>
        <dbReference type="EMBL" id="OIT21076.1"/>
    </source>
</evidence>
<keyword evidence="4" id="KW-1133">Transmembrane helix</keyword>
<evidence type="ECO:0000256" key="2">
    <source>
        <dbReference type="ARBA" id="ARBA00007558"/>
    </source>
</evidence>
<organism evidence="7 8">
    <name type="scientific">Nicotiana attenuata</name>
    <name type="common">Coyote tobacco</name>
    <dbReference type="NCBI Taxonomy" id="49451"/>
    <lineage>
        <taxon>Eukaryota</taxon>
        <taxon>Viridiplantae</taxon>
        <taxon>Streptophyta</taxon>
        <taxon>Embryophyta</taxon>
        <taxon>Tracheophyta</taxon>
        <taxon>Spermatophyta</taxon>
        <taxon>Magnoliopsida</taxon>
        <taxon>eudicotyledons</taxon>
        <taxon>Gunneridae</taxon>
        <taxon>Pentapetalae</taxon>
        <taxon>asterids</taxon>
        <taxon>lamiids</taxon>
        <taxon>Solanales</taxon>
        <taxon>Solanaceae</taxon>
        <taxon>Nicotianoideae</taxon>
        <taxon>Nicotianeae</taxon>
        <taxon>Nicotiana</taxon>
    </lineage>
</organism>
<evidence type="ECO:0000313" key="8">
    <source>
        <dbReference type="Proteomes" id="UP000187609"/>
    </source>
</evidence>
<keyword evidence="3" id="KW-0812">Transmembrane</keyword>
<feature type="domain" description="Protein root UVB sensitive/RUS" evidence="6">
    <location>
        <begin position="2"/>
        <end position="53"/>
    </location>
</feature>
<protein>
    <submittedName>
        <fullName evidence="7">Protein root uvb sensitive 3</fullName>
    </submittedName>
</protein>
<keyword evidence="8" id="KW-1185">Reference proteome</keyword>
<comment type="caution">
    <text evidence="7">The sequence shown here is derived from an EMBL/GenBank/DDBJ whole genome shotgun (WGS) entry which is preliminary data.</text>
</comment>
<evidence type="ECO:0000256" key="1">
    <source>
        <dbReference type="ARBA" id="ARBA00004370"/>
    </source>
</evidence>
<comment type="similarity">
    <text evidence="2">Belongs to the RUS1 family.</text>
</comment>
<reference evidence="7" key="1">
    <citation type="submission" date="2016-11" db="EMBL/GenBank/DDBJ databases">
        <title>The genome of Nicotiana attenuata.</title>
        <authorList>
            <person name="Xu S."/>
            <person name="Brockmoeller T."/>
            <person name="Gaquerel E."/>
            <person name="Navarro A."/>
            <person name="Kuhl H."/>
            <person name="Gase K."/>
            <person name="Ling Z."/>
            <person name="Zhou W."/>
            <person name="Kreitzer C."/>
            <person name="Stanke M."/>
            <person name="Tang H."/>
            <person name="Lyons E."/>
            <person name="Pandey P."/>
            <person name="Pandey S.P."/>
            <person name="Timmermann B."/>
            <person name="Baldwin I.T."/>
        </authorList>
    </citation>
    <scope>NUCLEOTIDE SEQUENCE [LARGE SCALE GENOMIC DNA]</scope>
    <source>
        <strain evidence="7">UT</strain>
    </source>
</reference>
<dbReference type="PANTHER" id="PTHR12770">
    <property type="entry name" value="RUS1 FAMILY PROTEIN C16ORF58"/>
    <property type="match status" value="1"/>
</dbReference>
<dbReference type="GeneID" id="109219368"/>
<evidence type="ECO:0000256" key="5">
    <source>
        <dbReference type="ARBA" id="ARBA00023136"/>
    </source>
</evidence>
<gene>
    <name evidence="7" type="primary">RUS3_1</name>
    <name evidence="7" type="ORF">A4A49_40640</name>
</gene>
<proteinExistence type="inferred from homology"/>
<evidence type="ECO:0000259" key="6">
    <source>
        <dbReference type="Pfam" id="PF04884"/>
    </source>
</evidence>
<dbReference type="OrthoDB" id="364779at2759"/>
<name>A0A1J6JXA7_NICAT</name>
<dbReference type="InterPro" id="IPR054549">
    <property type="entry name" value="UVB_sens_RUS_dom"/>
</dbReference>
<evidence type="ECO:0000256" key="3">
    <source>
        <dbReference type="ARBA" id="ARBA00022692"/>
    </source>
</evidence>
<dbReference type="InterPro" id="IPR006968">
    <property type="entry name" value="RUS_fam"/>
</dbReference>
<keyword evidence="5" id="KW-0472">Membrane</keyword>